<evidence type="ECO:0000313" key="3">
    <source>
        <dbReference type="EMBL" id="OAQ69271.2"/>
    </source>
</evidence>
<feature type="compositionally biased region" description="Acidic residues" evidence="1">
    <location>
        <begin position="213"/>
        <end position="240"/>
    </location>
</feature>
<proteinExistence type="predicted"/>
<dbReference type="InterPro" id="IPR045518">
    <property type="entry name" value="2EXR"/>
</dbReference>
<feature type="region of interest" description="Disordered" evidence="1">
    <location>
        <begin position="210"/>
        <end position="244"/>
    </location>
</feature>
<evidence type="ECO:0000256" key="1">
    <source>
        <dbReference type="SAM" id="MobiDB-lite"/>
    </source>
</evidence>
<feature type="domain" description="2EXR" evidence="2">
    <location>
        <begin position="6"/>
        <end position="95"/>
    </location>
</feature>
<comment type="caution">
    <text evidence="3">The sequence shown here is derived from an EMBL/GenBank/DDBJ whole genome shotgun (WGS) entry which is preliminary data.</text>
</comment>
<keyword evidence="4" id="KW-1185">Reference proteome</keyword>
<evidence type="ECO:0000259" key="2">
    <source>
        <dbReference type="Pfam" id="PF20150"/>
    </source>
</evidence>
<dbReference type="RefSeq" id="XP_022284539.1">
    <property type="nucleotide sequence ID" value="XM_022428768.1"/>
</dbReference>
<reference evidence="3 4" key="1">
    <citation type="journal article" date="2016" name="PLoS Pathog.">
        <title>Biosynthesis of antibiotic leucinostatins in bio-control fungus Purpureocillium lilacinum and their inhibition on phytophthora revealed by genome mining.</title>
        <authorList>
            <person name="Wang G."/>
            <person name="Liu Z."/>
            <person name="Lin R."/>
            <person name="Li E."/>
            <person name="Mao Z."/>
            <person name="Ling J."/>
            <person name="Yang Y."/>
            <person name="Yin W.B."/>
            <person name="Xie B."/>
        </authorList>
    </citation>
    <scope>NUCLEOTIDE SEQUENCE [LARGE SCALE GENOMIC DNA]</scope>
    <source>
        <strain evidence="3">170</strain>
    </source>
</reference>
<dbReference type="PANTHER" id="PTHR35910:SF6">
    <property type="entry name" value="2EXR DOMAIN-CONTAINING PROTEIN"/>
    <property type="match status" value="1"/>
</dbReference>
<gene>
    <name evidence="3" type="ORF">VFPPC_11621</name>
</gene>
<dbReference type="EMBL" id="LSBJ02000003">
    <property type="protein sequence ID" value="OAQ69271.2"/>
    <property type="molecule type" value="Genomic_DNA"/>
</dbReference>
<name>A0A179FVX2_METCM</name>
<dbReference type="OrthoDB" id="5233847at2759"/>
<dbReference type="Pfam" id="PF20150">
    <property type="entry name" value="2EXR"/>
    <property type="match status" value="1"/>
</dbReference>
<dbReference type="GeneID" id="28853742"/>
<dbReference type="Proteomes" id="UP000078397">
    <property type="component" value="Unassembled WGS sequence"/>
</dbReference>
<dbReference type="KEGG" id="pchm:VFPPC_11621"/>
<protein>
    <recommendedName>
        <fullName evidence="2">2EXR domain-containing protein</fullName>
    </recommendedName>
</protein>
<dbReference type="PANTHER" id="PTHR35910">
    <property type="entry name" value="2EXR DOMAIN-CONTAINING PROTEIN"/>
    <property type="match status" value="1"/>
</dbReference>
<sequence>MLLQSFPQFPRLPPELRCYIWRLALQQPRVHRLRIANDPEKPFALQPTETLPRSTISTRTILATCKESRIEALRAVPHILPLGDSMLHFNGSEDVFCLVKVNLDVLDAANMAFSKYSAPELGDGNGTSGTDTPDGLDWVQRVTKLALEVRNTSFYRDLGFTLAGDVIRNHVPRLMAAFPKLKFFFLVTLPSPDDMTTVKCPGDLLAAYMPSETEQDEDEDDEENDDDDEDIEDGEDEDLYGSDWIRGEGGISDWYRWVPRRTKWDYSNEIVKAHFDEVISSQGGLHAALTRPDDTLGLSMKERQVLRSVQMNSVVDQNGNLHSTLGLEQTQYNDICNFYPRLQERLAFGLKGPFVAACMANIPSNIFFTLMATDSTMVWIFLGSEELDVFAGACGERGKRLTTHDIAAQ</sequence>
<dbReference type="AlphaFoldDB" id="A0A179FVX2"/>
<organism evidence="3 4">
    <name type="scientific">Pochonia chlamydosporia 170</name>
    <dbReference type="NCBI Taxonomy" id="1380566"/>
    <lineage>
        <taxon>Eukaryota</taxon>
        <taxon>Fungi</taxon>
        <taxon>Dikarya</taxon>
        <taxon>Ascomycota</taxon>
        <taxon>Pezizomycotina</taxon>
        <taxon>Sordariomycetes</taxon>
        <taxon>Hypocreomycetidae</taxon>
        <taxon>Hypocreales</taxon>
        <taxon>Clavicipitaceae</taxon>
        <taxon>Pochonia</taxon>
    </lineage>
</organism>
<evidence type="ECO:0000313" key="4">
    <source>
        <dbReference type="Proteomes" id="UP000078397"/>
    </source>
</evidence>
<accession>A0A179FVX2</accession>